<proteinExistence type="predicted"/>
<reference evidence="1 2" key="1">
    <citation type="submission" date="2022-02" db="EMBL/GenBank/DDBJ databases">
        <title>Genome analysis of Beneficial Microorganisms for Coral consortium from Pocillopora damicornis.</title>
        <authorList>
            <person name="Rosado P.M."/>
            <person name="Cardoso P.M."/>
            <person name="Rosado J.G."/>
            <person name="Schultz J."/>
            <person name="Rocha U."/>
            <person name="Costa T.K."/>
            <person name="Peixoto R.S."/>
        </authorList>
    </citation>
    <scope>NUCLEOTIDE SEQUENCE [LARGE SCALE GENOMIC DNA]</scope>
    <source>
        <strain evidence="1 2">BMC5</strain>
    </source>
</reference>
<dbReference type="PROSITE" id="PS51257">
    <property type="entry name" value="PROKAR_LIPOPROTEIN"/>
    <property type="match status" value="1"/>
</dbReference>
<dbReference type="Proteomes" id="UP001156974">
    <property type="component" value="Unassembled WGS sequence"/>
</dbReference>
<sequence length="222" mass="24889">MKALIILSSILLCSCANVDYVEYVNPNLQLKKIVQKHGLNRSGLNCIDGKSDCDGAIREINQLLLSHPDNDDINLVHANLLLKSGKNDQANYTLNKLVNQNKPQLISLMMAIELNILKNNLNRAVSLSDKALKLYGAQPKVYAQLAAIYYAKGDYIAAGKYLDISKSTGLSYPLYYYNLALISEKQKDIKKACNYYAKSLEYDASYEQSIHNRSRLSINMVC</sequence>
<dbReference type="InterPro" id="IPR011990">
    <property type="entry name" value="TPR-like_helical_dom_sf"/>
</dbReference>
<comment type="caution">
    <text evidence="1">The sequence shown here is derived from an EMBL/GenBank/DDBJ whole genome shotgun (WGS) entry which is preliminary data.</text>
</comment>
<accession>A0ABT6U5Q5</accession>
<evidence type="ECO:0008006" key="3">
    <source>
        <dbReference type="Google" id="ProtNLM"/>
    </source>
</evidence>
<dbReference type="Gene3D" id="1.25.40.10">
    <property type="entry name" value="Tetratricopeptide repeat domain"/>
    <property type="match status" value="1"/>
</dbReference>
<protein>
    <recommendedName>
        <fullName evidence="3">Tetratricopeptide repeat protein</fullName>
    </recommendedName>
</protein>
<name>A0ABT6U5Q5_9GAMM</name>
<dbReference type="RefSeq" id="WP_175080772.1">
    <property type="nucleotide sequence ID" value="NZ_JAKUMG010000025.1"/>
</dbReference>
<dbReference type="SUPFAM" id="SSF48452">
    <property type="entry name" value="TPR-like"/>
    <property type="match status" value="1"/>
</dbReference>
<gene>
    <name evidence="1" type="ORF">MKZ47_20885</name>
</gene>
<keyword evidence="2" id="KW-1185">Reference proteome</keyword>
<organism evidence="1 2">
    <name type="scientific">Pseudoalteromonas shioyasakiensis</name>
    <dbReference type="NCBI Taxonomy" id="1190813"/>
    <lineage>
        <taxon>Bacteria</taxon>
        <taxon>Pseudomonadati</taxon>
        <taxon>Pseudomonadota</taxon>
        <taxon>Gammaproteobacteria</taxon>
        <taxon>Alteromonadales</taxon>
        <taxon>Pseudoalteromonadaceae</taxon>
        <taxon>Pseudoalteromonas</taxon>
    </lineage>
</organism>
<dbReference type="EMBL" id="JAKUMG010000025">
    <property type="protein sequence ID" value="MDI4671518.1"/>
    <property type="molecule type" value="Genomic_DNA"/>
</dbReference>
<evidence type="ECO:0000313" key="1">
    <source>
        <dbReference type="EMBL" id="MDI4671518.1"/>
    </source>
</evidence>
<evidence type="ECO:0000313" key="2">
    <source>
        <dbReference type="Proteomes" id="UP001156974"/>
    </source>
</evidence>